<dbReference type="SUPFAM" id="SSF52540">
    <property type="entry name" value="P-loop containing nucleoside triphosphate hydrolases"/>
    <property type="match status" value="1"/>
</dbReference>
<evidence type="ECO:0000256" key="7">
    <source>
        <dbReference type="ARBA" id="ARBA00023136"/>
    </source>
</evidence>
<protein>
    <submittedName>
        <fullName evidence="9">ABC transporter ATP-binding protein</fullName>
    </submittedName>
</protein>
<keyword evidence="4" id="KW-1003">Cell membrane</keyword>
<keyword evidence="10" id="KW-1185">Reference proteome</keyword>
<comment type="similarity">
    <text evidence="2">Belongs to the ABC transporter superfamily.</text>
</comment>
<dbReference type="InterPro" id="IPR050388">
    <property type="entry name" value="ABC_Ni/Peptide_Import"/>
</dbReference>
<dbReference type="CDD" id="cd03257">
    <property type="entry name" value="ABC_NikE_OppD_transporters"/>
    <property type="match status" value="1"/>
</dbReference>
<evidence type="ECO:0000256" key="3">
    <source>
        <dbReference type="ARBA" id="ARBA00022448"/>
    </source>
</evidence>
<dbReference type="PROSITE" id="PS00211">
    <property type="entry name" value="ABC_TRANSPORTER_1"/>
    <property type="match status" value="1"/>
</dbReference>
<dbReference type="RefSeq" id="WP_028529575.1">
    <property type="nucleotide sequence ID" value="NZ_CABLBR010000028.1"/>
</dbReference>
<dbReference type="InterPro" id="IPR003439">
    <property type="entry name" value="ABC_transporter-like_ATP-bd"/>
</dbReference>
<dbReference type="InterPro" id="IPR013563">
    <property type="entry name" value="Oligopep_ABC_C"/>
</dbReference>
<evidence type="ECO:0000256" key="2">
    <source>
        <dbReference type="ARBA" id="ARBA00005417"/>
    </source>
</evidence>
<evidence type="ECO:0000256" key="5">
    <source>
        <dbReference type="ARBA" id="ARBA00022741"/>
    </source>
</evidence>
<dbReference type="GO" id="GO:0005524">
    <property type="term" value="F:ATP binding"/>
    <property type="evidence" value="ECO:0007669"/>
    <property type="project" value="UniProtKB-KW"/>
</dbReference>
<dbReference type="PROSITE" id="PS50893">
    <property type="entry name" value="ABC_TRANSPORTER_2"/>
    <property type="match status" value="1"/>
</dbReference>
<organism evidence="9 10">
    <name type="scientific">Ruminococcus gauvreauii</name>
    <dbReference type="NCBI Taxonomy" id="438033"/>
    <lineage>
        <taxon>Bacteria</taxon>
        <taxon>Bacillati</taxon>
        <taxon>Bacillota</taxon>
        <taxon>Clostridia</taxon>
        <taxon>Eubacteriales</taxon>
        <taxon>Oscillospiraceae</taxon>
        <taxon>Ruminococcus</taxon>
    </lineage>
</organism>
<dbReference type="InterPro" id="IPR027417">
    <property type="entry name" value="P-loop_NTPase"/>
</dbReference>
<dbReference type="InterPro" id="IPR003593">
    <property type="entry name" value="AAA+_ATPase"/>
</dbReference>
<feature type="domain" description="ABC transporter" evidence="8">
    <location>
        <begin position="11"/>
        <end position="261"/>
    </location>
</feature>
<dbReference type="Proteomes" id="UP001060164">
    <property type="component" value="Chromosome"/>
</dbReference>
<dbReference type="Pfam" id="PF00005">
    <property type="entry name" value="ABC_tran"/>
    <property type="match status" value="1"/>
</dbReference>
<evidence type="ECO:0000256" key="4">
    <source>
        <dbReference type="ARBA" id="ARBA00022475"/>
    </source>
</evidence>
<keyword evidence="7" id="KW-0472">Membrane</keyword>
<comment type="subcellular location">
    <subcellularLocation>
        <location evidence="1">Cell membrane</location>
        <topology evidence="1">Peripheral membrane protein</topology>
    </subcellularLocation>
</comment>
<dbReference type="SMART" id="SM00382">
    <property type="entry name" value="AAA"/>
    <property type="match status" value="1"/>
</dbReference>
<dbReference type="Pfam" id="PF08352">
    <property type="entry name" value="oligo_HPY"/>
    <property type="match status" value="1"/>
</dbReference>
<dbReference type="EMBL" id="CP102290">
    <property type="protein sequence ID" value="UWP61049.1"/>
    <property type="molecule type" value="Genomic_DNA"/>
</dbReference>
<gene>
    <name evidence="9" type="ORF">NQ502_08470</name>
</gene>
<sequence>MGEIKKEQPLLQVKDLEVLYSSKEIGTCCAINGVDFKIHKGETFGLVGETGAGKTTIAMSILNLIPKPPGQIKKGEIIFNGKNLLELNRSKMRKVRGKEISMIFQDPMTALNPIDKVGDQIAEVIYLHQGVTKKESHQLAGEMMEKVGIPMERYHDFPHQFSGGMRQRIVIAMALACSPELLIADEPTTALDVTIQAQVLKMMNELKQTTGSSMLLITHDLGVVAAMCDKVGVIYAGQMQEYGNVEHIFDETGHPYTQGLFDSLPAANGTNTRLKPIKGLMPDPTNLPEGCKFHPRCEYCTERCKKEVPALYEVSKGHYVRCFRAEGKGEM</sequence>
<evidence type="ECO:0000313" key="9">
    <source>
        <dbReference type="EMBL" id="UWP61049.1"/>
    </source>
</evidence>
<keyword evidence="5" id="KW-0547">Nucleotide-binding</keyword>
<dbReference type="InterPro" id="IPR017871">
    <property type="entry name" value="ABC_transporter-like_CS"/>
</dbReference>
<dbReference type="Gene3D" id="3.40.50.300">
    <property type="entry name" value="P-loop containing nucleotide triphosphate hydrolases"/>
    <property type="match status" value="1"/>
</dbReference>
<evidence type="ECO:0000256" key="1">
    <source>
        <dbReference type="ARBA" id="ARBA00004202"/>
    </source>
</evidence>
<evidence type="ECO:0000256" key="6">
    <source>
        <dbReference type="ARBA" id="ARBA00022840"/>
    </source>
</evidence>
<dbReference type="PANTHER" id="PTHR43297">
    <property type="entry name" value="OLIGOPEPTIDE TRANSPORT ATP-BINDING PROTEIN APPD"/>
    <property type="match status" value="1"/>
</dbReference>
<dbReference type="PANTHER" id="PTHR43297:SF2">
    <property type="entry name" value="DIPEPTIDE TRANSPORT ATP-BINDING PROTEIN DPPD"/>
    <property type="match status" value="1"/>
</dbReference>
<evidence type="ECO:0000259" key="8">
    <source>
        <dbReference type="PROSITE" id="PS50893"/>
    </source>
</evidence>
<dbReference type="NCBIfam" id="TIGR01727">
    <property type="entry name" value="oligo_HPY"/>
    <property type="match status" value="1"/>
</dbReference>
<keyword evidence="6 9" id="KW-0067">ATP-binding</keyword>
<accession>A0ABY5VKB8</accession>
<keyword evidence="3" id="KW-0813">Transport</keyword>
<name>A0ABY5VKB8_9FIRM</name>
<evidence type="ECO:0000313" key="10">
    <source>
        <dbReference type="Proteomes" id="UP001060164"/>
    </source>
</evidence>
<reference evidence="9" key="1">
    <citation type="journal article" date="2022" name="Cell">
        <title>Design, construction, and in vivo augmentation of a complex gut microbiome.</title>
        <authorList>
            <person name="Cheng A.G."/>
            <person name="Ho P.Y."/>
            <person name="Aranda-Diaz A."/>
            <person name="Jain S."/>
            <person name="Yu F.B."/>
            <person name="Meng X."/>
            <person name="Wang M."/>
            <person name="Iakiviak M."/>
            <person name="Nagashima K."/>
            <person name="Zhao A."/>
            <person name="Murugkar P."/>
            <person name="Patil A."/>
            <person name="Atabakhsh K."/>
            <person name="Weakley A."/>
            <person name="Yan J."/>
            <person name="Brumbaugh A.R."/>
            <person name="Higginbottom S."/>
            <person name="Dimas A."/>
            <person name="Shiver A.L."/>
            <person name="Deutschbauer A."/>
            <person name="Neff N."/>
            <person name="Sonnenburg J.L."/>
            <person name="Huang K.C."/>
            <person name="Fischbach M.A."/>
        </authorList>
    </citation>
    <scope>NUCLEOTIDE SEQUENCE</scope>
    <source>
        <strain evidence="9">DSM 19829</strain>
    </source>
</reference>
<proteinExistence type="inferred from homology"/>